<dbReference type="InterPro" id="IPR012131">
    <property type="entry name" value="Hstdl_DH"/>
</dbReference>
<evidence type="ECO:0000256" key="16">
    <source>
        <dbReference type="PIRSR" id="PIRSR000099-4"/>
    </source>
</evidence>
<gene>
    <name evidence="11 18" type="primary">hisD</name>
    <name evidence="18" type="ORF">J1C48_03565</name>
</gene>
<sequence>MDQPGCGPVKRISRLPWRLDSTDAEFEQGFASLLATKREQAADVDAAVRAIVARVRAEGDAAVIALTSQFDALDLTPATMRVTAEEIDAAFEATHPETLEALELAHARISAHHRRQMPKDDRYQDALGVELGSRWTAIESVGLYVPGGMASYPSSVLMNAVPATVAGVERIAMVVPAMRGALNPLVLAAAKIAGVTEIYRIGGAQAVAALAYGTETIAPVAKIVGPGNAFVAAAKRQVFGHVGIDMIAGPSEILVIADGDNDPDWIAADLLSQAEHDTAAQSILITDDAAFADAVADAVERQLGSLSRSQTAAASWADHGAIVTVPTLADAVPLSDRIAPEHLELAVADPDALFARLRNAGAVFLGRYTPEVIGDYVGGSNHVLPTARSARFSSGLSVLDFVKRTSILKLSADQLRTLGPAAIELARVEGLDAHSRSVAIRLNL</sequence>
<dbReference type="GO" id="GO:0008270">
    <property type="term" value="F:zinc ion binding"/>
    <property type="evidence" value="ECO:0007669"/>
    <property type="project" value="UniProtKB-UniRule"/>
</dbReference>
<evidence type="ECO:0000256" key="3">
    <source>
        <dbReference type="ARBA" id="ARBA00012965"/>
    </source>
</evidence>
<protein>
    <recommendedName>
        <fullName evidence="3 11">Histidinol dehydrogenase</fullName>
        <shortName evidence="11">HDH</shortName>
        <ecNumber evidence="3 11">1.1.1.23</ecNumber>
    </recommendedName>
</protein>
<organism evidence="18 19">
    <name type="scientific">Jiella flava</name>
    <dbReference type="NCBI Taxonomy" id="2816857"/>
    <lineage>
        <taxon>Bacteria</taxon>
        <taxon>Pseudomonadati</taxon>
        <taxon>Pseudomonadota</taxon>
        <taxon>Alphaproteobacteria</taxon>
        <taxon>Hyphomicrobiales</taxon>
        <taxon>Aurantimonadaceae</taxon>
        <taxon>Jiella</taxon>
    </lineage>
</organism>
<evidence type="ECO:0000256" key="12">
    <source>
        <dbReference type="PIRNR" id="PIRNR000099"/>
    </source>
</evidence>
<dbReference type="GO" id="GO:0005829">
    <property type="term" value="C:cytosol"/>
    <property type="evidence" value="ECO:0007669"/>
    <property type="project" value="TreeGrafter"/>
</dbReference>
<evidence type="ECO:0000256" key="10">
    <source>
        <dbReference type="ARBA" id="ARBA00049489"/>
    </source>
</evidence>
<dbReference type="SUPFAM" id="SSF53720">
    <property type="entry name" value="ALDH-like"/>
    <property type="match status" value="1"/>
</dbReference>
<dbReference type="FunFam" id="1.20.5.1300:FF:000002">
    <property type="entry name" value="Histidinol dehydrogenase, chloroplastic"/>
    <property type="match status" value="1"/>
</dbReference>
<dbReference type="CDD" id="cd06572">
    <property type="entry name" value="Histidinol_dh"/>
    <property type="match status" value="1"/>
</dbReference>
<dbReference type="PIRSF" id="PIRSF000099">
    <property type="entry name" value="Histidinol_dh"/>
    <property type="match status" value="1"/>
</dbReference>
<keyword evidence="4 11" id="KW-0028">Amino-acid biosynthesis</keyword>
<reference evidence="18" key="1">
    <citation type="submission" date="2021-03" db="EMBL/GenBank/DDBJ databases">
        <title>Whole genome sequence of Jiella sp. CQZ9-1.</title>
        <authorList>
            <person name="Tuo L."/>
        </authorList>
    </citation>
    <scope>NUCLEOTIDE SEQUENCE</scope>
    <source>
        <strain evidence="18">CQZ9-1</strain>
    </source>
</reference>
<feature type="binding site" evidence="11 16">
    <location>
        <position position="434"/>
    </location>
    <ligand>
        <name>Zn(2+)</name>
        <dbReference type="ChEBI" id="CHEBI:29105"/>
    </ligand>
</feature>
<dbReference type="Gene3D" id="3.40.50.1980">
    <property type="entry name" value="Nitrogenase molybdenum iron protein domain"/>
    <property type="match status" value="2"/>
</dbReference>
<evidence type="ECO:0000256" key="5">
    <source>
        <dbReference type="ARBA" id="ARBA00022723"/>
    </source>
</evidence>
<keyword evidence="5 11" id="KW-0479">Metal-binding</keyword>
<dbReference type="GO" id="GO:0004399">
    <property type="term" value="F:histidinol dehydrogenase activity"/>
    <property type="evidence" value="ECO:0007669"/>
    <property type="project" value="UniProtKB-UniRule"/>
</dbReference>
<feature type="binding site" evidence="11 16">
    <location>
        <position position="276"/>
    </location>
    <ligand>
        <name>Zn(2+)</name>
        <dbReference type="ChEBI" id="CHEBI:29105"/>
    </ligand>
</feature>
<evidence type="ECO:0000256" key="4">
    <source>
        <dbReference type="ARBA" id="ARBA00022605"/>
    </source>
</evidence>
<feature type="binding site" evidence="11 14">
    <location>
        <position position="205"/>
    </location>
    <ligand>
        <name>NAD(+)</name>
        <dbReference type="ChEBI" id="CHEBI:57540"/>
    </ligand>
</feature>
<comment type="cofactor">
    <cofactor evidence="11 16">
        <name>Zn(2+)</name>
        <dbReference type="ChEBI" id="CHEBI:29105"/>
    </cofactor>
    <text evidence="11 16">Binds 1 zinc ion per subunit.</text>
</comment>
<evidence type="ECO:0000256" key="9">
    <source>
        <dbReference type="ARBA" id="ARBA00023102"/>
    </source>
</evidence>
<feature type="binding site" evidence="11 14">
    <location>
        <position position="228"/>
    </location>
    <ligand>
        <name>NAD(+)</name>
        <dbReference type="ChEBI" id="CHEBI:57540"/>
    </ligand>
</feature>
<dbReference type="NCBIfam" id="TIGR00069">
    <property type="entry name" value="hisD"/>
    <property type="match status" value="1"/>
</dbReference>
<evidence type="ECO:0000313" key="18">
    <source>
        <dbReference type="EMBL" id="MBO0661642.1"/>
    </source>
</evidence>
<evidence type="ECO:0000256" key="14">
    <source>
        <dbReference type="PIRSR" id="PIRSR000099-2"/>
    </source>
</evidence>
<keyword evidence="7 11" id="KW-0560">Oxidoreductase</keyword>
<dbReference type="PANTHER" id="PTHR21256">
    <property type="entry name" value="HISTIDINOL DEHYDROGENASE HDH"/>
    <property type="match status" value="1"/>
</dbReference>
<evidence type="ECO:0000313" key="19">
    <source>
        <dbReference type="Proteomes" id="UP000664122"/>
    </source>
</evidence>
<comment type="catalytic activity">
    <reaction evidence="10 11">
        <text>L-histidinol + 2 NAD(+) + H2O = L-histidine + 2 NADH + 3 H(+)</text>
        <dbReference type="Rhea" id="RHEA:20641"/>
        <dbReference type="ChEBI" id="CHEBI:15377"/>
        <dbReference type="ChEBI" id="CHEBI:15378"/>
        <dbReference type="ChEBI" id="CHEBI:57540"/>
        <dbReference type="ChEBI" id="CHEBI:57595"/>
        <dbReference type="ChEBI" id="CHEBI:57699"/>
        <dbReference type="ChEBI" id="CHEBI:57945"/>
        <dbReference type="EC" id="1.1.1.23"/>
    </reaction>
</comment>
<dbReference type="PRINTS" id="PR00083">
    <property type="entry name" value="HOLDHDRGNASE"/>
</dbReference>
<feature type="binding site" evidence="11 16">
    <location>
        <position position="375"/>
    </location>
    <ligand>
        <name>Zn(2+)</name>
        <dbReference type="ChEBI" id="CHEBI:29105"/>
    </ligand>
</feature>
<proteinExistence type="inferred from homology"/>
<comment type="caution">
    <text evidence="18">The sequence shown here is derived from an EMBL/GenBank/DDBJ whole genome shotgun (WGS) entry which is preliminary data.</text>
</comment>
<dbReference type="InterPro" id="IPR001692">
    <property type="entry name" value="Histidinol_DH_CS"/>
</dbReference>
<feature type="binding site" evidence="11 14">
    <location>
        <position position="144"/>
    </location>
    <ligand>
        <name>NAD(+)</name>
        <dbReference type="ChEBI" id="CHEBI:57540"/>
    </ligand>
</feature>
<dbReference type="RefSeq" id="WP_207256351.1">
    <property type="nucleotide sequence ID" value="NZ_JAFMPP010000002.1"/>
</dbReference>
<dbReference type="EMBL" id="JAFMPP010000002">
    <property type="protein sequence ID" value="MBO0661642.1"/>
    <property type="molecule type" value="Genomic_DNA"/>
</dbReference>
<evidence type="ECO:0000256" key="2">
    <source>
        <dbReference type="ARBA" id="ARBA00010178"/>
    </source>
</evidence>
<dbReference type="FunFam" id="3.40.50.1980:FF:000001">
    <property type="entry name" value="Histidinol dehydrogenase"/>
    <property type="match status" value="1"/>
</dbReference>
<dbReference type="HAMAP" id="MF_01024">
    <property type="entry name" value="HisD"/>
    <property type="match status" value="1"/>
</dbReference>
<feature type="active site" description="Proton acceptor" evidence="11 13">
    <location>
        <position position="341"/>
    </location>
</feature>
<dbReference type="AlphaFoldDB" id="A0A939JV51"/>
<dbReference type="InterPro" id="IPR022695">
    <property type="entry name" value="Histidinol_DH_monofunct"/>
</dbReference>
<dbReference type="EC" id="1.1.1.23" evidence="3 11"/>
<evidence type="ECO:0000256" key="11">
    <source>
        <dbReference type="HAMAP-Rule" id="MF_01024"/>
    </source>
</evidence>
<dbReference type="Proteomes" id="UP000664122">
    <property type="component" value="Unassembled WGS sequence"/>
</dbReference>
<feature type="binding site" evidence="11 15">
    <location>
        <position position="434"/>
    </location>
    <ligand>
        <name>substrate</name>
    </ligand>
</feature>
<feature type="binding site" evidence="11 15">
    <location>
        <position position="375"/>
    </location>
    <ligand>
        <name>substrate</name>
    </ligand>
</feature>
<evidence type="ECO:0000256" key="6">
    <source>
        <dbReference type="ARBA" id="ARBA00022833"/>
    </source>
</evidence>
<evidence type="ECO:0000256" key="8">
    <source>
        <dbReference type="ARBA" id="ARBA00023027"/>
    </source>
</evidence>
<dbReference type="PANTHER" id="PTHR21256:SF2">
    <property type="entry name" value="HISTIDINE BIOSYNTHESIS TRIFUNCTIONAL PROTEIN"/>
    <property type="match status" value="1"/>
</dbReference>
<evidence type="ECO:0000256" key="15">
    <source>
        <dbReference type="PIRSR" id="PIRSR000099-3"/>
    </source>
</evidence>
<comment type="function">
    <text evidence="11">Catalyzes the sequential NAD-dependent oxidations of L-histidinol to L-histidinaldehyde and then to L-histidine.</text>
</comment>
<comment type="pathway">
    <text evidence="1 11">Amino-acid biosynthesis; L-histidine biosynthesis; L-histidine from 5-phospho-alpha-D-ribose 1-diphosphate: step 9/9.</text>
</comment>
<accession>A0A939JV51</accession>
<dbReference type="FunFam" id="3.40.50.1980:FF:000026">
    <property type="entry name" value="Histidinol dehydrogenase"/>
    <property type="match status" value="1"/>
</dbReference>
<dbReference type="GO" id="GO:0051287">
    <property type="term" value="F:NAD binding"/>
    <property type="evidence" value="ECO:0007669"/>
    <property type="project" value="InterPro"/>
</dbReference>
<keyword evidence="8 11" id="KW-0520">NAD</keyword>
<dbReference type="Pfam" id="PF00815">
    <property type="entry name" value="Histidinol_dh"/>
    <property type="match status" value="1"/>
</dbReference>
<keyword evidence="19" id="KW-1185">Reference proteome</keyword>
<feature type="binding site" evidence="11 15">
    <location>
        <position position="276"/>
    </location>
    <ligand>
        <name>substrate</name>
    </ligand>
</feature>
<evidence type="ECO:0000256" key="1">
    <source>
        <dbReference type="ARBA" id="ARBA00004940"/>
    </source>
</evidence>
<feature type="binding site" evidence="11 15">
    <location>
        <position position="342"/>
    </location>
    <ligand>
        <name>substrate</name>
    </ligand>
</feature>
<keyword evidence="6 11" id="KW-0862">Zinc</keyword>
<evidence type="ECO:0000256" key="13">
    <source>
        <dbReference type="PIRSR" id="PIRSR000099-1"/>
    </source>
</evidence>
<keyword evidence="9 11" id="KW-0368">Histidine biosynthesis</keyword>
<dbReference type="Gene3D" id="1.20.5.1300">
    <property type="match status" value="1"/>
</dbReference>
<evidence type="ECO:0000256" key="17">
    <source>
        <dbReference type="RuleBase" id="RU004175"/>
    </source>
</evidence>
<dbReference type="PROSITE" id="PS00611">
    <property type="entry name" value="HISOL_DEHYDROGENASE"/>
    <property type="match status" value="1"/>
</dbReference>
<feature type="binding site" evidence="11 15">
    <location>
        <position position="251"/>
    </location>
    <ligand>
        <name>substrate</name>
    </ligand>
</feature>
<name>A0A939JV51_9HYPH</name>
<dbReference type="InterPro" id="IPR016161">
    <property type="entry name" value="Ald_DH/histidinol_DH"/>
</dbReference>
<feature type="active site" description="Proton acceptor" evidence="11 13">
    <location>
        <position position="342"/>
    </location>
</feature>
<comment type="similarity">
    <text evidence="2 11 12 17">Belongs to the histidinol dehydrogenase family.</text>
</comment>
<feature type="binding site" evidence="11 15">
    <location>
        <position position="273"/>
    </location>
    <ligand>
        <name>substrate</name>
    </ligand>
</feature>
<dbReference type="GO" id="GO:0000105">
    <property type="term" value="P:L-histidine biosynthetic process"/>
    <property type="evidence" value="ECO:0007669"/>
    <property type="project" value="UniProtKB-UniRule"/>
</dbReference>
<feature type="binding site" evidence="11 15">
    <location>
        <position position="429"/>
    </location>
    <ligand>
        <name>substrate</name>
    </ligand>
</feature>
<feature type="binding site" evidence="11 16">
    <location>
        <position position="273"/>
    </location>
    <ligand>
        <name>Zn(2+)</name>
        <dbReference type="ChEBI" id="CHEBI:29105"/>
    </ligand>
</feature>
<evidence type="ECO:0000256" key="7">
    <source>
        <dbReference type="ARBA" id="ARBA00023002"/>
    </source>
</evidence>